<comment type="caution">
    <text evidence="2">The sequence shown here is derived from an EMBL/GenBank/DDBJ whole genome shotgun (WGS) entry which is preliminary data.</text>
</comment>
<dbReference type="EMBL" id="JAVDQK010000021">
    <property type="protein sequence ID" value="MDR6221045.1"/>
    <property type="molecule type" value="Genomic_DNA"/>
</dbReference>
<protein>
    <submittedName>
        <fullName evidence="2">Uncharacterized protein</fullName>
    </submittedName>
</protein>
<sequence length="30" mass="3100">MSLQTAPNSDGSGSTAATRQYTAQKVSVQD</sequence>
<evidence type="ECO:0000313" key="3">
    <source>
        <dbReference type="Proteomes" id="UP001185331"/>
    </source>
</evidence>
<dbReference type="AlphaFoldDB" id="A0AAE4BPH6"/>
<name>A0AAE4BPH6_9DEIO</name>
<evidence type="ECO:0000313" key="2">
    <source>
        <dbReference type="EMBL" id="MDR6221045.1"/>
    </source>
</evidence>
<evidence type="ECO:0000256" key="1">
    <source>
        <dbReference type="SAM" id="MobiDB-lite"/>
    </source>
</evidence>
<reference evidence="2" key="1">
    <citation type="submission" date="2023-07" db="EMBL/GenBank/DDBJ databases">
        <title>Sorghum-associated microbial communities from plants grown in Nebraska, USA.</title>
        <authorList>
            <person name="Schachtman D."/>
        </authorList>
    </citation>
    <scope>NUCLEOTIDE SEQUENCE</scope>
    <source>
        <strain evidence="2">BE330</strain>
    </source>
</reference>
<proteinExistence type="predicted"/>
<accession>A0AAE4BPH6</accession>
<feature type="region of interest" description="Disordered" evidence="1">
    <location>
        <begin position="1"/>
        <end position="30"/>
    </location>
</feature>
<organism evidence="2 3">
    <name type="scientific">Deinococcus soli</name>
    <name type="common">ex Cha et al. 2016</name>
    <dbReference type="NCBI Taxonomy" id="1309411"/>
    <lineage>
        <taxon>Bacteria</taxon>
        <taxon>Thermotogati</taxon>
        <taxon>Deinococcota</taxon>
        <taxon>Deinococci</taxon>
        <taxon>Deinococcales</taxon>
        <taxon>Deinococcaceae</taxon>
        <taxon>Deinococcus</taxon>
    </lineage>
</organism>
<gene>
    <name evidence="2" type="ORF">J2Y00_004676</name>
</gene>
<dbReference type="Proteomes" id="UP001185331">
    <property type="component" value="Unassembled WGS sequence"/>
</dbReference>